<dbReference type="RefSeq" id="XP_013384366.1">
    <property type="nucleotide sequence ID" value="XM_013528912.1"/>
</dbReference>
<dbReference type="KEGG" id="lak:106154536"/>
<evidence type="ECO:0000313" key="13">
    <source>
        <dbReference type="RefSeq" id="XP_013384366.1"/>
    </source>
</evidence>
<feature type="compositionally biased region" description="Acidic residues" evidence="9">
    <location>
        <begin position="811"/>
        <end position="831"/>
    </location>
</feature>
<name>A0A1S3HFV8_LINAN</name>
<dbReference type="OrthoDB" id="26740at2759"/>
<keyword evidence="6" id="KW-0445">Lipid transport</keyword>
<feature type="region of interest" description="Disordered" evidence="9">
    <location>
        <begin position="312"/>
        <end position="333"/>
    </location>
</feature>
<evidence type="ECO:0000256" key="5">
    <source>
        <dbReference type="ARBA" id="ARBA00022989"/>
    </source>
</evidence>
<feature type="compositionally biased region" description="Polar residues" evidence="9">
    <location>
        <begin position="836"/>
        <end position="847"/>
    </location>
</feature>
<dbReference type="InParanoid" id="A0A1S3HFV8"/>
<keyword evidence="5 10" id="KW-1133">Transmembrane helix</keyword>
<evidence type="ECO:0000256" key="4">
    <source>
        <dbReference type="ARBA" id="ARBA00022824"/>
    </source>
</evidence>
<dbReference type="PANTHER" id="PTHR13466">
    <property type="entry name" value="TEX2 PROTEIN-RELATED"/>
    <property type="match status" value="1"/>
</dbReference>
<keyword evidence="2" id="KW-0813">Transport</keyword>
<dbReference type="InterPro" id="IPR031468">
    <property type="entry name" value="SMP_LBD"/>
</dbReference>
<keyword evidence="7" id="KW-0446">Lipid-binding</keyword>
<feature type="compositionally biased region" description="Basic and acidic residues" evidence="9">
    <location>
        <begin position="100"/>
        <end position="109"/>
    </location>
</feature>
<feature type="region of interest" description="Disordered" evidence="9">
    <location>
        <begin position="1"/>
        <end position="29"/>
    </location>
</feature>
<feature type="transmembrane region" description="Helical" evidence="10">
    <location>
        <begin position="343"/>
        <end position="376"/>
    </location>
</feature>
<feature type="region of interest" description="Disordered" evidence="9">
    <location>
        <begin position="602"/>
        <end position="621"/>
    </location>
</feature>
<evidence type="ECO:0000256" key="7">
    <source>
        <dbReference type="ARBA" id="ARBA00023121"/>
    </source>
</evidence>
<dbReference type="STRING" id="7574.A0A1S3HFV8"/>
<dbReference type="PROSITE" id="PS51847">
    <property type="entry name" value="SMP"/>
    <property type="match status" value="1"/>
</dbReference>
<comment type="subcellular location">
    <subcellularLocation>
        <location evidence="1">Endoplasmic reticulum membrane</location>
    </subcellularLocation>
</comment>
<dbReference type="GO" id="GO:0008289">
    <property type="term" value="F:lipid binding"/>
    <property type="evidence" value="ECO:0007669"/>
    <property type="project" value="UniProtKB-KW"/>
</dbReference>
<accession>A0A1S3HFV8</accession>
<protein>
    <submittedName>
        <fullName evidence="13">Testis-expressed protein 2</fullName>
    </submittedName>
</protein>
<organism evidence="12 13">
    <name type="scientific">Lingula anatina</name>
    <name type="common">Brachiopod</name>
    <name type="synonym">Lingula unguis</name>
    <dbReference type="NCBI Taxonomy" id="7574"/>
    <lineage>
        <taxon>Eukaryota</taxon>
        <taxon>Metazoa</taxon>
        <taxon>Spiralia</taxon>
        <taxon>Lophotrochozoa</taxon>
        <taxon>Brachiopoda</taxon>
        <taxon>Linguliformea</taxon>
        <taxon>Lingulata</taxon>
        <taxon>Lingulida</taxon>
        <taxon>Linguloidea</taxon>
        <taxon>Lingulidae</taxon>
        <taxon>Lingula</taxon>
    </lineage>
</organism>
<feature type="domain" description="SMP-LTD" evidence="11">
    <location>
        <begin position="689"/>
        <end position="966"/>
    </location>
</feature>
<dbReference type="CDD" id="cd21675">
    <property type="entry name" value="SMP_TEX2"/>
    <property type="match status" value="1"/>
</dbReference>
<feature type="region of interest" description="Disordered" evidence="9">
    <location>
        <begin position="795"/>
        <end position="847"/>
    </location>
</feature>
<feature type="compositionally biased region" description="Basic and acidic residues" evidence="9">
    <location>
        <begin position="1"/>
        <end position="10"/>
    </location>
</feature>
<dbReference type="GO" id="GO:0005789">
    <property type="term" value="C:endoplasmic reticulum membrane"/>
    <property type="evidence" value="ECO:0007669"/>
    <property type="project" value="UniProtKB-SubCell"/>
</dbReference>
<dbReference type="Proteomes" id="UP000085678">
    <property type="component" value="Unplaced"/>
</dbReference>
<proteinExistence type="predicted"/>
<evidence type="ECO:0000256" key="8">
    <source>
        <dbReference type="ARBA" id="ARBA00023136"/>
    </source>
</evidence>
<feature type="region of interest" description="Disordered" evidence="9">
    <location>
        <begin position="650"/>
        <end position="678"/>
    </location>
</feature>
<gene>
    <name evidence="13" type="primary">LOC106154536</name>
</gene>
<evidence type="ECO:0000313" key="12">
    <source>
        <dbReference type="Proteomes" id="UP000085678"/>
    </source>
</evidence>
<evidence type="ECO:0000256" key="10">
    <source>
        <dbReference type="SAM" id="Phobius"/>
    </source>
</evidence>
<evidence type="ECO:0000256" key="6">
    <source>
        <dbReference type="ARBA" id="ARBA00023055"/>
    </source>
</evidence>
<evidence type="ECO:0000256" key="3">
    <source>
        <dbReference type="ARBA" id="ARBA00022692"/>
    </source>
</evidence>
<keyword evidence="8 10" id="KW-0472">Membrane</keyword>
<keyword evidence="12" id="KW-1185">Reference proteome</keyword>
<feature type="compositionally biased region" description="Low complexity" evidence="9">
    <location>
        <begin position="651"/>
        <end position="661"/>
    </location>
</feature>
<dbReference type="AlphaFoldDB" id="A0A1S3HFV8"/>
<dbReference type="FunCoup" id="A0A1S3HFV8">
    <property type="interactions" value="740"/>
</dbReference>
<evidence type="ECO:0000256" key="9">
    <source>
        <dbReference type="SAM" id="MobiDB-lite"/>
    </source>
</evidence>
<dbReference type="OMA" id="ANKYFRH"/>
<keyword evidence="3 10" id="KW-0812">Transmembrane</keyword>
<feature type="region of interest" description="Disordered" evidence="9">
    <location>
        <begin position="56"/>
        <end position="214"/>
    </location>
</feature>
<sequence>MKMSMKKEAPPPRPPAPSLGKLSKGSPGGIAIRFNATNLESDSDIEDDLKDSIQFHRSESSGGLTTWKRSNDITDDNGNNKEDMISPCSLQKPSSVSDLETVKQKDHQIHRPGWQSDPLGASPTRTRSPKMVPKRPKPPSTGIRKIATGVIEDDKDGESWFDSKDSPDDPLTALSKKLASEAEEDDLSDYSSDPKINDEVAKRKCAEDNGSVPPAESIKIMDEYYEAEPLEEFDGGVNLPRAVITRSSAGVEVSQAMAVGGSSKAKKIVRKAASLLKNRPKPTMAPGPLTFSSLMDKKSKQDSEDTFYDIFESTPPVDSKASPKDLQNSAQADHHESVPGKKLFSWMVIVFLYFILPLPSYISGMVIGAAIMYALMRFYKWWMEPRQPMEPCVIPPLSELPPLLVPEMKEGKNDGVFKGWMNELQYPYDPEDYHISQTFSIYVRLEGSTLRLSRPLKNVPKRAMWDEPHHTSKFIHQRIYDLTDSRVFLLPQGLVKKRVWSKKYPLCIKLSKAGDALSKQMSPQSSTEDPYDAKGSGFEVVTKEACDDSVLYLFARSGREKEEWYWRFDAATKGTPLSDYKLEQLLKEAKFLHKRSSSYSSLKSHKREGSTDSTKSWSSEEDGEEPLRRILLGYAGYMGRIMPKEDELRKLSGSSSNNSLGMENDKKPAPGSPGKKSIELNAPGKHIACEPQVLWVNALIGRLFWDFLREKYWADKCAEKIQKKLDKIHVPYFIDALVISDIELGTEMPVIRRASKPYLDERGLWIDLDIAYNGDFRMTLETKVNLMKLKKKKHVNKEADEGRQRKKSAITDEDEEDSAESSTDEEDEETFVDPSVDQSPKHSQGQTKGRKLLAFLDKITESKYFQQATEYKYIKKAMEGVSNTPLILTVELKSLVGTLSVNIPPPPTDRLWYGFRTNPRLWLTAKPRVGEREVSYTHVTEWIEKKLALEFQRVFVLPNMDDLVIPLMVAGYIRDSMTAQAEEKK</sequence>
<evidence type="ECO:0000256" key="2">
    <source>
        <dbReference type="ARBA" id="ARBA00022448"/>
    </source>
</evidence>
<feature type="compositionally biased region" description="Basic and acidic residues" evidence="9">
    <location>
        <begin position="195"/>
        <end position="207"/>
    </location>
</feature>
<evidence type="ECO:0000259" key="11">
    <source>
        <dbReference type="PROSITE" id="PS51847"/>
    </source>
</evidence>
<dbReference type="PANTHER" id="PTHR13466:SF0">
    <property type="entry name" value="SMP-LTD DOMAIN-CONTAINING PROTEIN"/>
    <property type="match status" value="1"/>
</dbReference>
<keyword evidence="4" id="KW-0256">Endoplasmic reticulum</keyword>
<evidence type="ECO:0000256" key="1">
    <source>
        <dbReference type="ARBA" id="ARBA00004586"/>
    </source>
</evidence>
<dbReference type="GeneID" id="106154536"/>
<feature type="compositionally biased region" description="Polar residues" evidence="9">
    <location>
        <begin position="88"/>
        <end position="98"/>
    </location>
</feature>
<dbReference type="GO" id="GO:0006869">
    <property type="term" value="P:lipid transport"/>
    <property type="evidence" value="ECO:0007669"/>
    <property type="project" value="UniProtKB-KW"/>
</dbReference>
<reference evidence="13" key="1">
    <citation type="submission" date="2025-08" db="UniProtKB">
        <authorList>
            <consortium name="RefSeq"/>
        </authorList>
    </citation>
    <scope>IDENTIFICATION</scope>
    <source>
        <tissue evidence="13">Gonads</tissue>
    </source>
</reference>
<feature type="compositionally biased region" description="Basic and acidic residues" evidence="9">
    <location>
        <begin position="157"/>
        <end position="167"/>
    </location>
</feature>